<evidence type="ECO:0000256" key="8">
    <source>
        <dbReference type="RuleBase" id="RU366078"/>
    </source>
</evidence>
<name>A0ABM1I207_POLDO</name>
<comment type="similarity">
    <text evidence="6 8">Belongs to the peptidase S1 family. CLIP subfamily.</text>
</comment>
<dbReference type="Gene3D" id="3.30.1640.30">
    <property type="match status" value="1"/>
</dbReference>
<dbReference type="InterPro" id="IPR033116">
    <property type="entry name" value="TRYPSIN_SER"/>
</dbReference>
<dbReference type="SUPFAM" id="SSF50494">
    <property type="entry name" value="Trypsin-like serine proteases"/>
    <property type="match status" value="1"/>
</dbReference>
<evidence type="ECO:0000256" key="2">
    <source>
        <dbReference type="ARBA" id="ARBA00022729"/>
    </source>
</evidence>
<comment type="domain">
    <text evidence="8">The clip domain consists of 35-55 residues which are 'knitted' together usually by 3 conserved disulfide bonds forming a clip-like compact structure.</text>
</comment>
<comment type="subcellular location">
    <subcellularLocation>
        <location evidence="8">Secreted</location>
    </subcellularLocation>
</comment>
<evidence type="ECO:0000256" key="6">
    <source>
        <dbReference type="ARBA" id="ARBA00024195"/>
    </source>
</evidence>
<keyword evidence="1 7" id="KW-0645">Protease</keyword>
<dbReference type="SMART" id="SM00680">
    <property type="entry name" value="CLIP"/>
    <property type="match status" value="1"/>
</dbReference>
<dbReference type="PROSITE" id="PS00134">
    <property type="entry name" value="TRYPSIN_HIS"/>
    <property type="match status" value="1"/>
</dbReference>
<feature type="region of interest" description="Disordered" evidence="9">
    <location>
        <begin position="81"/>
        <end position="106"/>
    </location>
</feature>
<dbReference type="GeneID" id="107065248"/>
<reference evidence="13" key="1">
    <citation type="submission" date="2025-08" db="UniProtKB">
        <authorList>
            <consortium name="RefSeq"/>
        </authorList>
    </citation>
    <scope>IDENTIFICATION</scope>
    <source>
        <tissue evidence="13">Whole body</tissue>
    </source>
</reference>
<dbReference type="PANTHER" id="PTHR24252">
    <property type="entry name" value="ACROSIN-RELATED"/>
    <property type="match status" value="1"/>
</dbReference>
<keyword evidence="3 7" id="KW-0378">Hydrolase</keyword>
<keyword evidence="8" id="KW-0964">Secreted</keyword>
<keyword evidence="4 7" id="KW-0720">Serine protease</keyword>
<dbReference type="CDD" id="cd00190">
    <property type="entry name" value="Tryp_SPc"/>
    <property type="match status" value="1"/>
</dbReference>
<feature type="chain" id="PRO_5044962025" description="CLIP domain-containing serine protease" evidence="8">
    <location>
        <begin position="24"/>
        <end position="369"/>
    </location>
</feature>
<evidence type="ECO:0000259" key="11">
    <source>
        <dbReference type="PROSITE" id="PS51888"/>
    </source>
</evidence>
<dbReference type="InterPro" id="IPR043504">
    <property type="entry name" value="Peptidase_S1_PA_chymotrypsin"/>
</dbReference>
<organism evidence="12 13">
    <name type="scientific">Polistes dominula</name>
    <name type="common">European paper wasp</name>
    <name type="synonym">Vespa dominula</name>
    <dbReference type="NCBI Taxonomy" id="743375"/>
    <lineage>
        <taxon>Eukaryota</taxon>
        <taxon>Metazoa</taxon>
        <taxon>Ecdysozoa</taxon>
        <taxon>Arthropoda</taxon>
        <taxon>Hexapoda</taxon>
        <taxon>Insecta</taxon>
        <taxon>Pterygota</taxon>
        <taxon>Neoptera</taxon>
        <taxon>Endopterygota</taxon>
        <taxon>Hymenoptera</taxon>
        <taxon>Apocrita</taxon>
        <taxon>Aculeata</taxon>
        <taxon>Vespoidea</taxon>
        <taxon>Vespidae</taxon>
        <taxon>Polistinae</taxon>
        <taxon>Polistini</taxon>
        <taxon>Polistes</taxon>
    </lineage>
</organism>
<gene>
    <name evidence="13" type="primary">LOC107065248</name>
</gene>
<dbReference type="PROSITE" id="PS00135">
    <property type="entry name" value="TRYPSIN_SER"/>
    <property type="match status" value="1"/>
</dbReference>
<dbReference type="RefSeq" id="XP_015174244.1">
    <property type="nucleotide sequence ID" value="XM_015318758.1"/>
</dbReference>
<dbReference type="PROSITE" id="PS50240">
    <property type="entry name" value="TRYPSIN_DOM"/>
    <property type="match status" value="1"/>
</dbReference>
<accession>A0ABM1I207</accession>
<keyword evidence="5" id="KW-1015">Disulfide bond</keyword>
<sequence>MRTVILSISFFGLLNILPYCVLAQDGPPCINPLGAKGVCINIRKCPILIQLLQAQKPETINFLRSSQCGLDGSDPRVCCPTNVNENNSNESNSNESNSQEIQGTSYGPLTPPVCGKSSKDNDRIVNGVPSTLGAWPWITALGYRSKRNPNKPVYLCGGTLISSRHIVTAAHCVYNRRDLYMVRLGDLDLESDNDGADPIDVLIEDKIIHPQYDPSSHVNDIAILRLAEEIPFSRNIHPICLPISEPLLHSNFYNTFPFIAGWGAIYFNGPASSKLLESQVPVVRQEKCKNAFKSFTNAVIDDRIICAGYAQGGKDACQGDSGGPLMSPVNKNYYLIGVVSYGYKCAEPGYPGVYSKVSSFMSFIINNLI</sequence>
<evidence type="ECO:0000256" key="4">
    <source>
        <dbReference type="ARBA" id="ARBA00022825"/>
    </source>
</evidence>
<dbReference type="Pfam" id="PF12032">
    <property type="entry name" value="CLIP"/>
    <property type="match status" value="1"/>
</dbReference>
<evidence type="ECO:0000256" key="1">
    <source>
        <dbReference type="ARBA" id="ARBA00022670"/>
    </source>
</evidence>
<evidence type="ECO:0000313" key="12">
    <source>
        <dbReference type="Proteomes" id="UP000694924"/>
    </source>
</evidence>
<dbReference type="InterPro" id="IPR022700">
    <property type="entry name" value="CLIP"/>
</dbReference>
<dbReference type="SMART" id="SM00020">
    <property type="entry name" value="Tryp_SPc"/>
    <property type="match status" value="1"/>
</dbReference>
<dbReference type="Gene3D" id="2.40.10.10">
    <property type="entry name" value="Trypsin-like serine proteases"/>
    <property type="match status" value="1"/>
</dbReference>
<dbReference type="PANTHER" id="PTHR24252:SF7">
    <property type="entry name" value="HYALIN"/>
    <property type="match status" value="1"/>
</dbReference>
<dbReference type="InterPro" id="IPR018114">
    <property type="entry name" value="TRYPSIN_HIS"/>
</dbReference>
<keyword evidence="2 8" id="KW-0732">Signal</keyword>
<feature type="compositionally biased region" description="Low complexity" evidence="9">
    <location>
        <begin position="84"/>
        <end position="98"/>
    </location>
</feature>
<dbReference type="InterPro" id="IPR001314">
    <property type="entry name" value="Peptidase_S1A"/>
</dbReference>
<evidence type="ECO:0000256" key="3">
    <source>
        <dbReference type="ARBA" id="ARBA00022801"/>
    </source>
</evidence>
<dbReference type="PRINTS" id="PR00722">
    <property type="entry name" value="CHYMOTRYPSIN"/>
</dbReference>
<feature type="domain" description="Peptidase S1" evidence="10">
    <location>
        <begin position="124"/>
        <end position="369"/>
    </location>
</feature>
<proteinExistence type="inferred from homology"/>
<feature type="domain" description="Clip" evidence="11">
    <location>
        <begin position="28"/>
        <end position="79"/>
    </location>
</feature>
<dbReference type="InterPro" id="IPR038565">
    <property type="entry name" value="CLIP_sf"/>
</dbReference>
<dbReference type="Pfam" id="PF00089">
    <property type="entry name" value="Trypsin"/>
    <property type="match status" value="1"/>
</dbReference>
<keyword evidence="12" id="KW-1185">Reference proteome</keyword>
<evidence type="ECO:0000259" key="10">
    <source>
        <dbReference type="PROSITE" id="PS50240"/>
    </source>
</evidence>
<evidence type="ECO:0000256" key="9">
    <source>
        <dbReference type="SAM" id="MobiDB-lite"/>
    </source>
</evidence>
<feature type="signal peptide" evidence="8">
    <location>
        <begin position="1"/>
        <end position="23"/>
    </location>
</feature>
<dbReference type="PROSITE" id="PS51888">
    <property type="entry name" value="CLIP"/>
    <property type="match status" value="1"/>
</dbReference>
<evidence type="ECO:0000313" key="13">
    <source>
        <dbReference type="RefSeq" id="XP_015174244.1"/>
    </source>
</evidence>
<dbReference type="Proteomes" id="UP000694924">
    <property type="component" value="Unplaced"/>
</dbReference>
<dbReference type="EC" id="3.4.21.-" evidence="7"/>
<evidence type="ECO:0000256" key="7">
    <source>
        <dbReference type="RuleBase" id="RU363034"/>
    </source>
</evidence>
<evidence type="ECO:0000256" key="5">
    <source>
        <dbReference type="ARBA" id="ARBA00023157"/>
    </source>
</evidence>
<protein>
    <recommendedName>
        <fullName evidence="8">CLIP domain-containing serine protease</fullName>
        <ecNumber evidence="7">3.4.21.-</ecNumber>
    </recommendedName>
</protein>
<dbReference type="InterPro" id="IPR001254">
    <property type="entry name" value="Trypsin_dom"/>
</dbReference>
<dbReference type="InterPro" id="IPR009003">
    <property type="entry name" value="Peptidase_S1_PA"/>
</dbReference>